<dbReference type="PANTHER" id="PTHR13479:SF40">
    <property type="entry name" value="SMALL RIBOSOMAL SUBUNIT PROTEIN BS18M"/>
    <property type="match status" value="1"/>
</dbReference>
<organism evidence="5 6">
    <name type="scientific">Candidatus Curtissbacteria bacterium RBG_16_39_7</name>
    <dbReference type="NCBI Taxonomy" id="1797707"/>
    <lineage>
        <taxon>Bacteria</taxon>
        <taxon>Candidatus Curtissiibacteriota</taxon>
    </lineage>
</organism>
<accession>A0A1F5G4M8</accession>
<evidence type="ECO:0000313" key="5">
    <source>
        <dbReference type="EMBL" id="OGD86808.1"/>
    </source>
</evidence>
<dbReference type="Gene3D" id="4.10.640.10">
    <property type="entry name" value="Ribosomal protein S18"/>
    <property type="match status" value="1"/>
</dbReference>
<dbReference type="SUPFAM" id="SSF46911">
    <property type="entry name" value="Ribosomal protein S18"/>
    <property type="match status" value="1"/>
</dbReference>
<keyword evidence="2 4" id="KW-0689">Ribosomal protein</keyword>
<dbReference type="GO" id="GO:0006412">
    <property type="term" value="P:translation"/>
    <property type="evidence" value="ECO:0007669"/>
    <property type="project" value="InterPro"/>
</dbReference>
<dbReference type="GO" id="GO:0022627">
    <property type="term" value="C:cytosolic small ribosomal subunit"/>
    <property type="evidence" value="ECO:0007669"/>
    <property type="project" value="TreeGrafter"/>
</dbReference>
<dbReference type="Pfam" id="PF01084">
    <property type="entry name" value="Ribosomal_S18"/>
    <property type="match status" value="1"/>
</dbReference>
<comment type="caution">
    <text evidence="5">The sequence shown here is derived from an EMBL/GenBank/DDBJ whole genome shotgun (WGS) entry which is preliminary data.</text>
</comment>
<keyword evidence="3 4" id="KW-0687">Ribonucleoprotein</keyword>
<dbReference type="AlphaFoldDB" id="A0A1F5G4M8"/>
<dbReference type="GO" id="GO:0070181">
    <property type="term" value="F:small ribosomal subunit rRNA binding"/>
    <property type="evidence" value="ECO:0007669"/>
    <property type="project" value="TreeGrafter"/>
</dbReference>
<evidence type="ECO:0000256" key="3">
    <source>
        <dbReference type="ARBA" id="ARBA00023274"/>
    </source>
</evidence>
<dbReference type="InterPro" id="IPR036870">
    <property type="entry name" value="Ribosomal_bS18_sf"/>
</dbReference>
<evidence type="ECO:0000256" key="4">
    <source>
        <dbReference type="RuleBase" id="RU003910"/>
    </source>
</evidence>
<dbReference type="GO" id="GO:0003735">
    <property type="term" value="F:structural constituent of ribosome"/>
    <property type="evidence" value="ECO:0007669"/>
    <property type="project" value="InterPro"/>
</dbReference>
<evidence type="ECO:0000313" key="6">
    <source>
        <dbReference type="Proteomes" id="UP000176628"/>
    </source>
</evidence>
<dbReference type="NCBIfam" id="TIGR00165">
    <property type="entry name" value="S18"/>
    <property type="match status" value="1"/>
</dbReference>
<comment type="similarity">
    <text evidence="1 4">Belongs to the bacterial ribosomal protein bS18 family.</text>
</comment>
<evidence type="ECO:0000256" key="1">
    <source>
        <dbReference type="ARBA" id="ARBA00005589"/>
    </source>
</evidence>
<dbReference type="InterPro" id="IPR001648">
    <property type="entry name" value="Ribosomal_bS18"/>
</dbReference>
<proteinExistence type="inferred from homology"/>
<dbReference type="PRINTS" id="PR00974">
    <property type="entry name" value="RIBOSOMALS18"/>
</dbReference>
<protein>
    <submittedName>
        <fullName evidence="5">30S ribosomal protein S18</fullName>
    </submittedName>
</protein>
<feature type="non-terminal residue" evidence="5">
    <location>
        <position position="74"/>
    </location>
</feature>
<evidence type="ECO:0000256" key="2">
    <source>
        <dbReference type="ARBA" id="ARBA00022980"/>
    </source>
</evidence>
<dbReference type="EMBL" id="MFAV01000006">
    <property type="protein sequence ID" value="OGD86808.1"/>
    <property type="molecule type" value="Genomic_DNA"/>
</dbReference>
<sequence length="74" mass="8756">MRRSGRRRTIKRPVVRRNCIFCKEKRGPDYKETDILREFLSERGKILAQTRTGVCARHQRKLAGSIKRARFLAL</sequence>
<reference evidence="5 6" key="1">
    <citation type="journal article" date="2016" name="Nat. Commun.">
        <title>Thousands of microbial genomes shed light on interconnected biogeochemical processes in an aquifer system.</title>
        <authorList>
            <person name="Anantharaman K."/>
            <person name="Brown C.T."/>
            <person name="Hug L.A."/>
            <person name="Sharon I."/>
            <person name="Castelle C.J."/>
            <person name="Probst A.J."/>
            <person name="Thomas B.C."/>
            <person name="Singh A."/>
            <person name="Wilkins M.J."/>
            <person name="Karaoz U."/>
            <person name="Brodie E.L."/>
            <person name="Williams K.H."/>
            <person name="Hubbard S.S."/>
            <person name="Banfield J.F."/>
        </authorList>
    </citation>
    <scope>NUCLEOTIDE SEQUENCE [LARGE SCALE GENOMIC DNA]</scope>
</reference>
<name>A0A1F5G4M8_9BACT</name>
<gene>
    <name evidence="5" type="ORF">A2Z23_01205</name>
</gene>
<dbReference type="PANTHER" id="PTHR13479">
    <property type="entry name" value="30S RIBOSOMAL PROTEIN S18"/>
    <property type="match status" value="1"/>
</dbReference>
<dbReference type="Proteomes" id="UP000176628">
    <property type="component" value="Unassembled WGS sequence"/>
</dbReference>